<organism evidence="4 5">
    <name type="scientific">Enterococcus faecalis TX4248</name>
    <dbReference type="NCBI Taxonomy" id="749495"/>
    <lineage>
        <taxon>Bacteria</taxon>
        <taxon>Bacillati</taxon>
        <taxon>Bacillota</taxon>
        <taxon>Bacilli</taxon>
        <taxon>Lactobacillales</taxon>
        <taxon>Enterococcaceae</taxon>
        <taxon>Enterococcus</taxon>
    </lineage>
</organism>
<dbReference type="NCBIfam" id="TIGR00350">
    <property type="entry name" value="lytR_cpsA_psr"/>
    <property type="match status" value="1"/>
</dbReference>
<evidence type="ECO:0000256" key="1">
    <source>
        <dbReference type="ARBA" id="ARBA00006068"/>
    </source>
</evidence>
<dbReference type="InterPro" id="IPR004474">
    <property type="entry name" value="LytR_CpsA_psr"/>
</dbReference>
<evidence type="ECO:0000259" key="3">
    <source>
        <dbReference type="Pfam" id="PF03816"/>
    </source>
</evidence>
<feature type="domain" description="Cell envelope-related transcriptional attenuator" evidence="3">
    <location>
        <begin position="76"/>
        <end position="225"/>
    </location>
</feature>
<dbReference type="RefSeq" id="WP_002356443.1">
    <property type="nucleotide sequence ID" value="NZ_GL454457.1"/>
</dbReference>
<dbReference type="InterPro" id="IPR050922">
    <property type="entry name" value="LytR/CpsA/Psr_CW_biosynth"/>
</dbReference>
<proteinExistence type="inferred from homology"/>
<reference evidence="4 5" key="1">
    <citation type="submission" date="2010-07" db="EMBL/GenBank/DDBJ databases">
        <authorList>
            <person name="Sid Ahmed O."/>
        </authorList>
    </citation>
    <scope>NUCLEOTIDE SEQUENCE [LARGE SCALE GENOMIC DNA]</scope>
    <source>
        <strain evidence="4 5">TX4248</strain>
    </source>
</reference>
<feature type="region of interest" description="Disordered" evidence="2">
    <location>
        <begin position="355"/>
        <end position="374"/>
    </location>
</feature>
<dbReference type="PANTHER" id="PTHR33392:SF6">
    <property type="entry name" value="POLYISOPRENYL-TEICHOIC ACID--PEPTIDOGLYCAN TEICHOIC ACID TRANSFERASE TAGU"/>
    <property type="match status" value="1"/>
</dbReference>
<name>A0A125W5R3_ENTFL</name>
<dbReference type="AlphaFoldDB" id="A0A125W5R3"/>
<dbReference type="HOGENOM" id="CLU_016455_2_1_9"/>
<protein>
    <submittedName>
        <fullName evidence="4">Cell envelope-like function transcriptional attenuator common domain protein</fullName>
    </submittedName>
</protein>
<gene>
    <name evidence="4" type="ORF">HMPREF9498_01770</name>
</gene>
<evidence type="ECO:0000313" key="4">
    <source>
        <dbReference type="EMBL" id="EFM82617.1"/>
    </source>
</evidence>
<sequence>MSRKRKISLISLVIILVFVTVGSAYFAVAGSYLKKTIDKGYVPIKNDYNEAQNKDSQSFLIMGLDNTIERKLGTTRTDAMMVITVNNKTKKITYLSLPRDSFVQIDAKNYQGMQRIEAAYTYDGPTASVNTVEKLLNIPINHYVVFNFLSFIKLIDAVGGIDVNVKQAFDGVTKDGPGSIHFDAGKQHLDGTKALSYARERHSDNDIMRGFRQQEIIQAVEDKLKSGQSIMKIMDIIDSLNGNIQTDVDSNELTHLVKEGLTWTNYDKQQLSFDWRTFSNEGRSMVELYPDSIENVRHQLRVSLNLEKPDERDQDGYVFHTNGEFLYQSDYTVQDEAAEENEMTSINGNTYIGVPGNTQTGPLPSVKTENGFIK</sequence>
<dbReference type="Proteomes" id="UP000004846">
    <property type="component" value="Unassembled WGS sequence"/>
</dbReference>
<evidence type="ECO:0000313" key="5">
    <source>
        <dbReference type="Proteomes" id="UP000004846"/>
    </source>
</evidence>
<dbReference type="EMBL" id="AEBR01000058">
    <property type="protein sequence ID" value="EFM82617.1"/>
    <property type="molecule type" value="Genomic_DNA"/>
</dbReference>
<comment type="caution">
    <text evidence="4">The sequence shown here is derived from an EMBL/GenBank/DDBJ whole genome shotgun (WGS) entry which is preliminary data.</text>
</comment>
<evidence type="ECO:0000256" key="2">
    <source>
        <dbReference type="SAM" id="MobiDB-lite"/>
    </source>
</evidence>
<comment type="similarity">
    <text evidence="1">Belongs to the LytR/CpsA/Psr (LCP) family.</text>
</comment>
<accession>A0A125W5R3</accession>
<dbReference type="Gene3D" id="3.40.630.190">
    <property type="entry name" value="LCP protein"/>
    <property type="match status" value="1"/>
</dbReference>
<dbReference type="Pfam" id="PF03816">
    <property type="entry name" value="LytR_cpsA_psr"/>
    <property type="match status" value="1"/>
</dbReference>
<dbReference type="PANTHER" id="PTHR33392">
    <property type="entry name" value="POLYISOPRENYL-TEICHOIC ACID--PEPTIDOGLYCAN TEICHOIC ACID TRANSFERASE TAGU"/>
    <property type="match status" value="1"/>
</dbReference>